<keyword evidence="1" id="KW-0805">Transcription regulation</keyword>
<comment type="caution">
    <text evidence="5">The sequence shown here is derived from an EMBL/GenBank/DDBJ whole genome shotgun (WGS) entry which is preliminary data.</text>
</comment>
<dbReference type="OrthoDB" id="9789310at2"/>
<dbReference type="SUPFAM" id="SSF46785">
    <property type="entry name" value="Winged helix' DNA-binding domain"/>
    <property type="match status" value="1"/>
</dbReference>
<evidence type="ECO:0000313" key="6">
    <source>
        <dbReference type="Proteomes" id="UP000241229"/>
    </source>
</evidence>
<dbReference type="SUPFAM" id="SSF48008">
    <property type="entry name" value="GntR ligand-binding domain-like"/>
    <property type="match status" value="1"/>
</dbReference>
<dbReference type="GO" id="GO:0003700">
    <property type="term" value="F:DNA-binding transcription factor activity"/>
    <property type="evidence" value="ECO:0007669"/>
    <property type="project" value="InterPro"/>
</dbReference>
<dbReference type="Pfam" id="PF07729">
    <property type="entry name" value="FCD"/>
    <property type="match status" value="1"/>
</dbReference>
<evidence type="ECO:0000256" key="3">
    <source>
        <dbReference type="ARBA" id="ARBA00023163"/>
    </source>
</evidence>
<evidence type="ECO:0000313" key="5">
    <source>
        <dbReference type="EMBL" id="PSJ65130.1"/>
    </source>
</evidence>
<dbReference type="RefSeq" id="WP_106770470.1">
    <property type="nucleotide sequence ID" value="NZ_PXYK01000002.1"/>
</dbReference>
<dbReference type="Gene3D" id="1.10.10.10">
    <property type="entry name" value="Winged helix-like DNA-binding domain superfamily/Winged helix DNA-binding domain"/>
    <property type="match status" value="1"/>
</dbReference>
<dbReference type="InterPro" id="IPR036388">
    <property type="entry name" value="WH-like_DNA-bd_sf"/>
</dbReference>
<evidence type="ECO:0000256" key="2">
    <source>
        <dbReference type="ARBA" id="ARBA00023125"/>
    </source>
</evidence>
<dbReference type="AlphaFoldDB" id="A0A2P7SRN2"/>
<dbReference type="PRINTS" id="PR00035">
    <property type="entry name" value="HTHGNTR"/>
</dbReference>
<dbReference type="InterPro" id="IPR036390">
    <property type="entry name" value="WH_DNA-bd_sf"/>
</dbReference>
<keyword evidence="3" id="KW-0804">Transcription</keyword>
<dbReference type="PANTHER" id="PTHR43537">
    <property type="entry name" value="TRANSCRIPTIONAL REGULATOR, GNTR FAMILY"/>
    <property type="match status" value="1"/>
</dbReference>
<dbReference type="InterPro" id="IPR011711">
    <property type="entry name" value="GntR_C"/>
</dbReference>
<dbReference type="Gene3D" id="1.20.120.530">
    <property type="entry name" value="GntR ligand-binding domain-like"/>
    <property type="match status" value="1"/>
</dbReference>
<gene>
    <name evidence="5" type="ORF">C7I84_01930</name>
</gene>
<name>A0A2P7SRN2_9HYPH</name>
<dbReference type="InterPro" id="IPR000524">
    <property type="entry name" value="Tscrpt_reg_HTH_GntR"/>
</dbReference>
<dbReference type="CDD" id="cd07377">
    <property type="entry name" value="WHTH_GntR"/>
    <property type="match status" value="1"/>
</dbReference>
<dbReference type="PROSITE" id="PS50949">
    <property type="entry name" value="HTH_GNTR"/>
    <property type="match status" value="1"/>
</dbReference>
<dbReference type="Pfam" id="PF00392">
    <property type="entry name" value="GntR"/>
    <property type="match status" value="1"/>
</dbReference>
<dbReference type="SMART" id="SM00895">
    <property type="entry name" value="FCD"/>
    <property type="match status" value="1"/>
</dbReference>
<evidence type="ECO:0000256" key="1">
    <source>
        <dbReference type="ARBA" id="ARBA00023015"/>
    </source>
</evidence>
<dbReference type="Proteomes" id="UP000241229">
    <property type="component" value="Unassembled WGS sequence"/>
</dbReference>
<evidence type="ECO:0000259" key="4">
    <source>
        <dbReference type="PROSITE" id="PS50949"/>
    </source>
</evidence>
<dbReference type="PANTHER" id="PTHR43537:SF49">
    <property type="entry name" value="TRANSCRIPTIONAL REGULATORY PROTEIN"/>
    <property type="match status" value="1"/>
</dbReference>
<dbReference type="InterPro" id="IPR008920">
    <property type="entry name" value="TF_FadR/GntR_C"/>
</dbReference>
<dbReference type="GO" id="GO:0003677">
    <property type="term" value="F:DNA binding"/>
    <property type="evidence" value="ECO:0007669"/>
    <property type="project" value="UniProtKB-KW"/>
</dbReference>
<accession>A0A2P7SRN2</accession>
<proteinExistence type="predicted"/>
<feature type="domain" description="HTH gntR-type" evidence="4">
    <location>
        <begin position="1"/>
        <end position="67"/>
    </location>
</feature>
<sequence>MLGERLKNGIADLILAGSLRPGDRLDEQELAERFGVSRTPVREALHQLAVAGLVEMRPRRPTLVRRLSNADLADSFEALGEIEGLCARYAAERMTHAERLQLREIMQRAAAAVAGDDAATYRELDAEFHSLIHAGAHNVSLRRIAEQVRMQTAPYSSAPYTMQGYTPQISVPHGQHEAVVAAVLDRDPARAQAAMIDHISLSSITIQGILNDRAAGDLAGAAAVRVGAGKQ</sequence>
<reference evidence="5 6" key="1">
    <citation type="submission" date="2018-03" db="EMBL/GenBank/DDBJ databases">
        <title>The draft genome of Mesorhizobium sp. 6GN-30.</title>
        <authorList>
            <person name="Liu L."/>
            <person name="Li L."/>
            <person name="Wang T."/>
            <person name="Zhang X."/>
            <person name="Liang L."/>
        </authorList>
    </citation>
    <scope>NUCLEOTIDE SEQUENCE [LARGE SCALE GENOMIC DNA]</scope>
    <source>
        <strain evidence="5 6">6GN30</strain>
    </source>
</reference>
<dbReference type="EMBL" id="PXYK01000002">
    <property type="protein sequence ID" value="PSJ65130.1"/>
    <property type="molecule type" value="Genomic_DNA"/>
</dbReference>
<protein>
    <submittedName>
        <fullName evidence="5">GntR family transcriptional regulator</fullName>
    </submittedName>
</protein>
<organism evidence="5 6">
    <name type="scientific">Kumtagia ephedrae</name>
    <dbReference type="NCBI Taxonomy" id="2116701"/>
    <lineage>
        <taxon>Bacteria</taxon>
        <taxon>Pseudomonadati</taxon>
        <taxon>Pseudomonadota</taxon>
        <taxon>Alphaproteobacteria</taxon>
        <taxon>Hyphomicrobiales</taxon>
        <taxon>Phyllobacteriaceae</taxon>
        <taxon>Kumtagia</taxon>
    </lineage>
</organism>
<keyword evidence="6" id="KW-1185">Reference proteome</keyword>
<keyword evidence="2" id="KW-0238">DNA-binding</keyword>
<dbReference type="SMART" id="SM00345">
    <property type="entry name" value="HTH_GNTR"/>
    <property type="match status" value="1"/>
</dbReference>